<evidence type="ECO:0000313" key="2">
    <source>
        <dbReference type="EMBL" id="KZT26167.1"/>
    </source>
</evidence>
<dbReference type="AlphaFoldDB" id="A0A165T5E2"/>
<accession>A0A165T5E2</accession>
<sequence length="147" mass="15852">MSSLYSSLTDFSWLSRLVQRTFGGYGTPFAPDPGGSGWFLSFLRSPQRSPSPTRTQLYPSADYLRPPTGTLGAGPCDGVIASLVLVVGVYALFTAIGPFNRTRQGGFLSVAWVVELMSYVFPFLSIFPAFQSALERAVLASVITQGL</sequence>
<dbReference type="EMBL" id="KV425568">
    <property type="protein sequence ID" value="KZT26167.1"/>
    <property type="molecule type" value="Genomic_DNA"/>
</dbReference>
<organism evidence="2 3">
    <name type="scientific">Neolentinus lepideus HHB14362 ss-1</name>
    <dbReference type="NCBI Taxonomy" id="1314782"/>
    <lineage>
        <taxon>Eukaryota</taxon>
        <taxon>Fungi</taxon>
        <taxon>Dikarya</taxon>
        <taxon>Basidiomycota</taxon>
        <taxon>Agaricomycotina</taxon>
        <taxon>Agaricomycetes</taxon>
        <taxon>Gloeophyllales</taxon>
        <taxon>Gloeophyllaceae</taxon>
        <taxon>Neolentinus</taxon>
    </lineage>
</organism>
<keyword evidence="1" id="KW-1133">Transmembrane helix</keyword>
<dbReference type="OrthoDB" id="3329522at2759"/>
<gene>
    <name evidence="2" type="ORF">NEOLEDRAFT_273978</name>
</gene>
<evidence type="ECO:0000256" key="1">
    <source>
        <dbReference type="SAM" id="Phobius"/>
    </source>
</evidence>
<feature type="transmembrane region" description="Helical" evidence="1">
    <location>
        <begin position="106"/>
        <end position="130"/>
    </location>
</feature>
<keyword evidence="3" id="KW-1185">Reference proteome</keyword>
<proteinExistence type="predicted"/>
<name>A0A165T5E2_9AGAM</name>
<keyword evidence="1" id="KW-0812">Transmembrane</keyword>
<dbReference type="InParanoid" id="A0A165T5E2"/>
<dbReference type="Proteomes" id="UP000076761">
    <property type="component" value="Unassembled WGS sequence"/>
</dbReference>
<feature type="transmembrane region" description="Helical" evidence="1">
    <location>
        <begin position="79"/>
        <end position="99"/>
    </location>
</feature>
<evidence type="ECO:0000313" key="3">
    <source>
        <dbReference type="Proteomes" id="UP000076761"/>
    </source>
</evidence>
<protein>
    <submittedName>
        <fullName evidence="2">Uncharacterized protein</fullName>
    </submittedName>
</protein>
<reference evidence="2 3" key="1">
    <citation type="journal article" date="2016" name="Mol. Biol. Evol.">
        <title>Comparative Genomics of Early-Diverging Mushroom-Forming Fungi Provides Insights into the Origins of Lignocellulose Decay Capabilities.</title>
        <authorList>
            <person name="Nagy L.G."/>
            <person name="Riley R."/>
            <person name="Tritt A."/>
            <person name="Adam C."/>
            <person name="Daum C."/>
            <person name="Floudas D."/>
            <person name="Sun H."/>
            <person name="Yadav J.S."/>
            <person name="Pangilinan J."/>
            <person name="Larsson K.H."/>
            <person name="Matsuura K."/>
            <person name="Barry K."/>
            <person name="Labutti K."/>
            <person name="Kuo R."/>
            <person name="Ohm R.A."/>
            <person name="Bhattacharya S.S."/>
            <person name="Shirouzu T."/>
            <person name="Yoshinaga Y."/>
            <person name="Martin F.M."/>
            <person name="Grigoriev I.V."/>
            <person name="Hibbett D.S."/>
        </authorList>
    </citation>
    <scope>NUCLEOTIDE SEQUENCE [LARGE SCALE GENOMIC DNA]</scope>
    <source>
        <strain evidence="2 3">HHB14362 ss-1</strain>
    </source>
</reference>
<keyword evidence="1" id="KW-0472">Membrane</keyword>